<proteinExistence type="predicted"/>
<keyword evidence="1" id="KW-0255">Endonuclease</keyword>
<name>A0A8S5LUL8_9CAUD</name>
<protein>
    <submittedName>
        <fullName evidence="1">Restriction endonuclease</fullName>
    </submittedName>
</protein>
<dbReference type="CDD" id="cd00085">
    <property type="entry name" value="HNHc"/>
    <property type="match status" value="1"/>
</dbReference>
<dbReference type="Gene3D" id="1.10.30.50">
    <property type="match status" value="1"/>
</dbReference>
<dbReference type="InterPro" id="IPR003615">
    <property type="entry name" value="HNH_nuc"/>
</dbReference>
<organism evidence="1">
    <name type="scientific">Siphoviridae sp. ctM3g2</name>
    <dbReference type="NCBI Taxonomy" id="2826255"/>
    <lineage>
        <taxon>Viruses</taxon>
        <taxon>Duplodnaviria</taxon>
        <taxon>Heunggongvirae</taxon>
        <taxon>Uroviricota</taxon>
        <taxon>Caudoviricetes</taxon>
    </lineage>
</organism>
<keyword evidence="1" id="KW-0378">Hydrolase</keyword>
<sequence length="115" mass="13125">MSNPRYANGTLRRKHRARLKAMGAPCGICKGRFGPIHYDEPSDAQHPLSFVVDEIKPVARWREFGYASARSAAEDWTNLQAAHYFCNQQKGAKVGNPFEEKKEKKIYLKITDGNW</sequence>
<dbReference type="EMBL" id="BK014738">
    <property type="protein sequence ID" value="DAD73535.1"/>
    <property type="molecule type" value="Genomic_DNA"/>
</dbReference>
<reference evidence="1" key="1">
    <citation type="journal article" date="2021" name="Proc. Natl. Acad. Sci. U.S.A.">
        <title>A Catalog of Tens of Thousands of Viruses from Human Metagenomes Reveals Hidden Associations with Chronic Diseases.</title>
        <authorList>
            <person name="Tisza M.J."/>
            <person name="Buck C.B."/>
        </authorList>
    </citation>
    <scope>NUCLEOTIDE SEQUENCE</scope>
    <source>
        <strain evidence="1">CtM3g2</strain>
    </source>
</reference>
<dbReference type="GO" id="GO:0004519">
    <property type="term" value="F:endonuclease activity"/>
    <property type="evidence" value="ECO:0007669"/>
    <property type="project" value="UniProtKB-KW"/>
</dbReference>
<accession>A0A8S5LUL8</accession>
<keyword evidence="1" id="KW-0540">Nuclease</keyword>
<evidence type="ECO:0000313" key="1">
    <source>
        <dbReference type="EMBL" id="DAD73535.1"/>
    </source>
</evidence>